<evidence type="ECO:0000259" key="1">
    <source>
        <dbReference type="Pfam" id="PF01968"/>
    </source>
</evidence>
<dbReference type="AlphaFoldDB" id="A0AAV9NE12"/>
<dbReference type="InterPro" id="IPR008040">
    <property type="entry name" value="Hydant_A_N"/>
</dbReference>
<reference evidence="5 6" key="1">
    <citation type="submission" date="2023-08" db="EMBL/GenBank/DDBJ databases">
        <title>Black Yeasts Isolated from many extreme environments.</title>
        <authorList>
            <person name="Coleine C."/>
            <person name="Stajich J.E."/>
            <person name="Selbmann L."/>
        </authorList>
    </citation>
    <scope>NUCLEOTIDE SEQUENCE [LARGE SCALE GENOMIC DNA]</scope>
    <source>
        <strain evidence="5 6">CCFEE 5792</strain>
    </source>
</reference>
<evidence type="ECO:0000313" key="6">
    <source>
        <dbReference type="Proteomes" id="UP001358417"/>
    </source>
</evidence>
<dbReference type="InterPro" id="IPR043129">
    <property type="entry name" value="ATPase_NBD"/>
</dbReference>
<protein>
    <recommendedName>
        <fullName evidence="7">Hydantoinase/oxoprolinase</fullName>
    </recommendedName>
</protein>
<sequence length="1001" mass="108266">MGSIANHFPYRIGVDVGGTNTDAVIVDTTAQDRSKCVVAAHKTPTTSPNVTTGIENAVRHVLEQSKVPVEQISSVAIGTTHFINAVIEHDRRHLSKVAVIRLSKSFTKEIPPFSDFPSSLKDIMYGWHTFVDGGLHIDGSEEAPIVEQQIIDACATIKEKELTAVVVCGVFSPLDGAFHQEERVRSIIRQTLPNVSVVCSSEISNLGFLERENASILNASIHRFAQKTVAEFRTAMRRLDLRCRLYLTQNDGTLIDAQSAARLPIRTFCSGPTNSMRGAAYLSGLYADGTSNEASIVCDIGGTTADVGVLLPSGYPRQSYANVSIAGVKINYAMPQVESIGIGGGSIVRRDIGNDKVIVGADSVGYAIKEKALIFGGNTITTTDIAVASGRSIIGANKTALSVLGTDIIEKAQGCIRKQLERVIDLVKTSPRPLDLILVGGGSIIAMDDLEGVRAIIRPPHYDVANAVGAAMSRVSATVDIIQNISGSTVKEALAHAAALATEKAIANGADSGTISIAEQESLPLQYLDNRVRTIVKVVGDFGAHHALIDDMRAEEKTVEHEYEFVPDKEAYQAPKEIEQLDIESYKPTIRRNENSGKLEWLVSSSDLDWLCDGCYVLGCGGGGTPYPETLKLKRLLNDGYNFRIMDVDDLEPEAQIYWAGNMGSPAVPQERLCANESVEAINEMLEYYRQDSFDALIGLEIGGSNGLLPLSMGSSRHFNRPIVDADWMGRAFPNLWQVTVAVHEDNQITPCAISSGDGRALIMTKSPDDESIDRTLRAPAVEMGYYVGLAAKPTTTELVRKWSIRNTMSQAWRIGRCIARARKTNTINTVAEQIVHEVGGPVAAKVLFRGKIVGVERRLYKGHSHGEVVIQAIPTEETEQIDAKSMPVMVEGGTLRIPFMNENLLAEHQHGDTAPTEVIASVPDLITVLDANTGKALGISEYKYGVVVIVLGITCSPIWGQTEAGIRKGGPGAFGFGDVIHEPLGVYQEPMSVIREFGPR</sequence>
<dbReference type="Gene3D" id="3.30.420.40">
    <property type="match status" value="1"/>
</dbReference>
<organism evidence="5 6">
    <name type="scientific">Exophiala bonariae</name>
    <dbReference type="NCBI Taxonomy" id="1690606"/>
    <lineage>
        <taxon>Eukaryota</taxon>
        <taxon>Fungi</taxon>
        <taxon>Dikarya</taxon>
        <taxon>Ascomycota</taxon>
        <taxon>Pezizomycotina</taxon>
        <taxon>Eurotiomycetes</taxon>
        <taxon>Chaetothyriomycetidae</taxon>
        <taxon>Chaetothyriales</taxon>
        <taxon>Herpotrichiellaceae</taxon>
        <taxon>Exophiala</taxon>
    </lineage>
</organism>
<dbReference type="Pfam" id="PF20906">
    <property type="entry name" value="S-Me-THD_C"/>
    <property type="match status" value="1"/>
</dbReference>
<feature type="domain" description="S-Me-THD N-terminal" evidence="3">
    <location>
        <begin position="607"/>
        <end position="766"/>
    </location>
</feature>
<dbReference type="InterPro" id="IPR010318">
    <property type="entry name" value="S-Me-THD_N"/>
</dbReference>
<feature type="domain" description="S-Me-THD-like C-terminal" evidence="4">
    <location>
        <begin position="769"/>
        <end position="984"/>
    </location>
</feature>
<feature type="domain" description="Hydantoinase A/oxoprolinase" evidence="1">
    <location>
        <begin position="211"/>
        <end position="391"/>
    </location>
</feature>
<name>A0AAV9NE12_9EURO</name>
<dbReference type="RefSeq" id="XP_064707855.1">
    <property type="nucleotide sequence ID" value="XM_064856679.1"/>
</dbReference>
<dbReference type="Pfam" id="PF06032">
    <property type="entry name" value="S-Me-THD_N"/>
    <property type="match status" value="1"/>
</dbReference>
<accession>A0AAV9NE12</accession>
<dbReference type="FunFam" id="3.40.1610.10:FF:000001">
    <property type="entry name" value="Hydantoinase, putative"/>
    <property type="match status" value="1"/>
</dbReference>
<dbReference type="PANTHER" id="PTHR11365:SF10">
    <property type="entry name" value="HYDANTOINASE_OXOPROLINASE"/>
    <property type="match status" value="1"/>
</dbReference>
<evidence type="ECO:0000259" key="3">
    <source>
        <dbReference type="Pfam" id="PF06032"/>
    </source>
</evidence>
<keyword evidence="6" id="KW-1185">Reference proteome</keyword>
<evidence type="ECO:0000259" key="4">
    <source>
        <dbReference type="Pfam" id="PF20906"/>
    </source>
</evidence>
<gene>
    <name evidence="5" type="ORF">LTR84_013174</name>
</gene>
<dbReference type="Gene3D" id="3.40.1610.10">
    <property type="entry name" value="CV3147-like domain"/>
    <property type="match status" value="1"/>
</dbReference>
<dbReference type="EMBL" id="JAVRRD010000009">
    <property type="protein sequence ID" value="KAK5055424.1"/>
    <property type="molecule type" value="Genomic_DNA"/>
</dbReference>
<proteinExistence type="predicted"/>
<dbReference type="SUPFAM" id="SSF160991">
    <property type="entry name" value="CV3147-like"/>
    <property type="match status" value="1"/>
</dbReference>
<dbReference type="Pfam" id="PF01968">
    <property type="entry name" value="Hydantoinase_A"/>
    <property type="match status" value="1"/>
</dbReference>
<dbReference type="InterPro" id="IPR027479">
    <property type="entry name" value="S-Me-THD_N_sf"/>
</dbReference>
<dbReference type="InterPro" id="IPR048350">
    <property type="entry name" value="S-Me-THD-like_C"/>
</dbReference>
<evidence type="ECO:0008006" key="7">
    <source>
        <dbReference type="Google" id="ProtNLM"/>
    </source>
</evidence>
<dbReference type="Gene3D" id="2.40.390.10">
    <property type="entry name" value="CV3147-like"/>
    <property type="match status" value="1"/>
</dbReference>
<dbReference type="Pfam" id="PF05378">
    <property type="entry name" value="Hydant_A_N"/>
    <property type="match status" value="1"/>
</dbReference>
<dbReference type="SUPFAM" id="SSF53067">
    <property type="entry name" value="Actin-like ATPase domain"/>
    <property type="match status" value="2"/>
</dbReference>
<evidence type="ECO:0000259" key="2">
    <source>
        <dbReference type="Pfam" id="PF05378"/>
    </source>
</evidence>
<dbReference type="GeneID" id="89981310"/>
<dbReference type="InterPro" id="IPR024071">
    <property type="entry name" value="S-Me-THD_C_sf"/>
</dbReference>
<dbReference type="InterPro" id="IPR045079">
    <property type="entry name" value="Oxoprolinase-like"/>
</dbReference>
<comment type="caution">
    <text evidence="5">The sequence shown here is derived from an EMBL/GenBank/DDBJ whole genome shotgun (WGS) entry which is preliminary data.</text>
</comment>
<evidence type="ECO:0000313" key="5">
    <source>
        <dbReference type="EMBL" id="KAK5055424.1"/>
    </source>
</evidence>
<dbReference type="PANTHER" id="PTHR11365">
    <property type="entry name" value="5-OXOPROLINASE RELATED"/>
    <property type="match status" value="1"/>
</dbReference>
<dbReference type="InterPro" id="IPR002821">
    <property type="entry name" value="Hydantoinase_A"/>
</dbReference>
<dbReference type="Proteomes" id="UP001358417">
    <property type="component" value="Unassembled WGS sequence"/>
</dbReference>
<feature type="domain" description="Hydantoinase/oxoprolinase N-terminal" evidence="2">
    <location>
        <begin position="11"/>
        <end position="191"/>
    </location>
</feature>
<dbReference type="GO" id="GO:0016787">
    <property type="term" value="F:hydrolase activity"/>
    <property type="evidence" value="ECO:0007669"/>
    <property type="project" value="InterPro"/>
</dbReference>